<name>B3E2M4_TRIL1</name>
<dbReference type="HOGENOM" id="CLU_045686_3_0_7"/>
<dbReference type="RefSeq" id="WP_012470020.1">
    <property type="nucleotide sequence ID" value="NC_010814.1"/>
</dbReference>
<dbReference type="AlphaFoldDB" id="B3E2M4"/>
<evidence type="ECO:0000256" key="1">
    <source>
        <dbReference type="SAM" id="Phobius"/>
    </source>
</evidence>
<organism evidence="2 3">
    <name type="scientific">Trichlorobacter lovleyi (strain ATCC BAA-1151 / DSM 17278 / SZ)</name>
    <name type="common">Geobacter lovleyi</name>
    <dbReference type="NCBI Taxonomy" id="398767"/>
    <lineage>
        <taxon>Bacteria</taxon>
        <taxon>Pseudomonadati</taxon>
        <taxon>Thermodesulfobacteriota</taxon>
        <taxon>Desulfuromonadia</taxon>
        <taxon>Geobacterales</taxon>
        <taxon>Geobacteraceae</taxon>
        <taxon>Trichlorobacter</taxon>
    </lineage>
</organism>
<feature type="transmembrane region" description="Helical" evidence="1">
    <location>
        <begin position="249"/>
        <end position="269"/>
    </location>
</feature>
<dbReference type="eggNOG" id="COG0767">
    <property type="taxonomic scope" value="Bacteria"/>
</dbReference>
<dbReference type="STRING" id="398767.Glov_1965"/>
<dbReference type="PANTHER" id="PTHR30188">
    <property type="entry name" value="ABC TRANSPORTER PERMEASE PROTEIN-RELATED"/>
    <property type="match status" value="1"/>
</dbReference>
<dbReference type="KEGG" id="glo:Glov_1965"/>
<protein>
    <recommendedName>
        <fullName evidence="4">ABC transporter permease</fullName>
    </recommendedName>
</protein>
<feature type="transmembrane region" description="Helical" evidence="1">
    <location>
        <begin position="64"/>
        <end position="86"/>
    </location>
</feature>
<dbReference type="GO" id="GO:0005548">
    <property type="term" value="F:phospholipid transporter activity"/>
    <property type="evidence" value="ECO:0007669"/>
    <property type="project" value="TreeGrafter"/>
</dbReference>
<keyword evidence="1" id="KW-0812">Transmembrane</keyword>
<sequence length="270" mass="28469">MTSETNVLFPERIGAFVLRRGQFFVTITRLILQSLVSLISPPSLGNPAIRMVLLKQLYFTGLEAAKIIVLVAVILGTVIVSQVIGLVGGGNGSLIGKVLVWVVFLELGPLLTAMIVIARSGTAIAAELGAMKINGEIAALERLGIDPERYLLLPRVIGAATSVMLLTIYFVLTSFVGGFLIVSFGHHISYDQFIQGIVASLGIREVVVLMAKAAAFGLIIPLICCNAGMSVGTSATEIPQAATRAVITSLFSIFVLDGVITYLASLLAVA</sequence>
<dbReference type="EMBL" id="CP001089">
    <property type="protein sequence ID" value="ACD95681.1"/>
    <property type="molecule type" value="Genomic_DNA"/>
</dbReference>
<keyword evidence="1" id="KW-1133">Transmembrane helix</keyword>
<proteinExistence type="predicted"/>
<feature type="transmembrane region" description="Helical" evidence="1">
    <location>
        <begin position="156"/>
        <end position="185"/>
    </location>
</feature>
<accession>B3E2M4</accession>
<dbReference type="InterPro" id="IPR030802">
    <property type="entry name" value="Permease_MalE"/>
</dbReference>
<dbReference type="Pfam" id="PF02405">
    <property type="entry name" value="MlaE"/>
    <property type="match status" value="1"/>
</dbReference>
<evidence type="ECO:0000313" key="3">
    <source>
        <dbReference type="Proteomes" id="UP000002420"/>
    </source>
</evidence>
<gene>
    <name evidence="2" type="ordered locus">Glov_1965</name>
</gene>
<dbReference type="GO" id="GO:0043190">
    <property type="term" value="C:ATP-binding cassette (ABC) transporter complex"/>
    <property type="evidence" value="ECO:0007669"/>
    <property type="project" value="InterPro"/>
</dbReference>
<feature type="transmembrane region" description="Helical" evidence="1">
    <location>
        <begin position="98"/>
        <end position="118"/>
    </location>
</feature>
<keyword evidence="3" id="KW-1185">Reference proteome</keyword>
<dbReference type="PANTHER" id="PTHR30188:SF4">
    <property type="entry name" value="PROTEIN TRIGALACTOSYLDIACYLGLYCEROL 1, CHLOROPLASTIC"/>
    <property type="match status" value="1"/>
</dbReference>
<reference evidence="2 3" key="1">
    <citation type="submission" date="2008-05" db="EMBL/GenBank/DDBJ databases">
        <title>Complete sequence of chromosome of Geobacter lovleyi SZ.</title>
        <authorList>
            <consortium name="US DOE Joint Genome Institute"/>
            <person name="Lucas S."/>
            <person name="Copeland A."/>
            <person name="Lapidus A."/>
            <person name="Glavina del Rio T."/>
            <person name="Dalin E."/>
            <person name="Tice H."/>
            <person name="Bruce D."/>
            <person name="Goodwin L."/>
            <person name="Pitluck S."/>
            <person name="Chertkov O."/>
            <person name="Meincke L."/>
            <person name="Brettin T."/>
            <person name="Detter J.C."/>
            <person name="Han C."/>
            <person name="Tapia R."/>
            <person name="Kuske C.R."/>
            <person name="Schmutz J."/>
            <person name="Larimer F."/>
            <person name="Land M."/>
            <person name="Hauser L."/>
            <person name="Kyrpides N."/>
            <person name="Mikhailova N."/>
            <person name="Sung Y."/>
            <person name="Fletcher K.E."/>
            <person name="Ritalahti K.M."/>
            <person name="Loeffler F.E."/>
            <person name="Richardson P."/>
        </authorList>
    </citation>
    <scope>NUCLEOTIDE SEQUENCE [LARGE SCALE GENOMIC DNA]</scope>
    <source>
        <strain evidence="3">ATCC BAA-1151 / DSM 17278 / SZ</strain>
    </source>
</reference>
<dbReference type="Proteomes" id="UP000002420">
    <property type="component" value="Chromosome"/>
</dbReference>
<evidence type="ECO:0000313" key="2">
    <source>
        <dbReference type="EMBL" id="ACD95681.1"/>
    </source>
</evidence>
<feature type="transmembrane region" description="Helical" evidence="1">
    <location>
        <begin position="206"/>
        <end position="229"/>
    </location>
</feature>
<keyword evidence="1" id="KW-0472">Membrane</keyword>
<evidence type="ECO:0008006" key="4">
    <source>
        <dbReference type="Google" id="ProtNLM"/>
    </source>
</evidence>